<dbReference type="PANTHER" id="PTHR19229:SF205">
    <property type="entry name" value="ABC TRANSPORTER A FAMILY MEMBER 1-RELATED"/>
    <property type="match status" value="1"/>
</dbReference>
<feature type="transmembrane region" description="Helical" evidence="2">
    <location>
        <begin position="292"/>
        <end position="314"/>
    </location>
</feature>
<sequence length="783" mass="88417">MDGVQTGLPLFYQQFWALVKKNMWLSWRSKRSTFLRLLSSLFFIVIFFCIKKAWDSRLRSVTMLRNEFDPETLVMPPIPPCEDKFFMRHPCFDFVWSGNKSARIAGIVSTVMANNPGRPIPSSKWMRGCIVIVCPGALHFTEMNISIIQYGIQTKSTPVKKRVIFEDPTFKFHIPIQIAAEKGIARSLIGDWTCSLLCLLKFHFADSNFSWAVGLKEFAHPAVELFSAVAIAGPTFFLAIAMFSFVIQISSLITEKELKLRQAIITILSSLFILLFGMMFHFYFFLNNSFTIVFLLFFLFQLNTIGFAFMLSAFISQASSSTTVGFFIFIIGFLTWIVTAFGFSYSQKFGHAYRTIWSLFPSNLLAEALVLLSDATSTCEDPGITWTTFFVWFILAIHFDDIIPNASVVRKPMLYLLNPAHWTGKEGGICSCIGPVPSLEDVTPDDEDVLEEESIVKARVKEGLVDPNVAVQIHGLGKTYPRISQYDCCKCERTSTYHAIKGLRVKFAKDQLFCLLGPSGAGKTIIISCLTGITPVTRGDALMYGYSTRNLVGMSNIRKIIRVCPQFDIIWDFLTGEEHLSFFANIKGLSPASIKSKFIFHETNTEKFGKRFPGNYFPRNKRSLNVEKNWERGLEILWKFCEFQDRQGEFSIADVQLVLTTLEEIPVGARFAGIPGMESAEHPRDIMVEMQWDQDGSGALCISGHSSEMPIPQSAQLPATSAANSCCHFWGRTGQVHRIMLDPDRMTTVVLIEFLNDLFFRNANSSMTTVVLIDYSSEMPIPQ</sequence>
<evidence type="ECO:0000313" key="6">
    <source>
        <dbReference type="Proteomes" id="UP001634007"/>
    </source>
</evidence>
<feature type="transmembrane region" description="Helical" evidence="2">
    <location>
        <begin position="326"/>
        <end position="345"/>
    </location>
</feature>
<dbReference type="Proteomes" id="UP001634007">
    <property type="component" value="Unassembled WGS sequence"/>
</dbReference>
<keyword evidence="2" id="KW-0812">Transmembrane</keyword>
<comment type="caution">
    <text evidence="5">The sequence shown here is derived from an EMBL/GenBank/DDBJ whole genome shotgun (WGS) entry which is preliminary data.</text>
</comment>
<protein>
    <recommendedName>
        <fullName evidence="7">ABC transporter domain-containing protein</fullName>
    </recommendedName>
</protein>
<gene>
    <name evidence="5" type="ORF">ACJRO7_008146</name>
</gene>
<feature type="domain" description="ABC transporter A family member 2/9/11 C-terminal" evidence="4">
    <location>
        <begin position="649"/>
        <end position="687"/>
    </location>
</feature>
<reference evidence="5 6" key="1">
    <citation type="submission" date="2024-11" db="EMBL/GenBank/DDBJ databases">
        <title>Chromosome-level genome assembly of Eucalyptus globulus Labill. provides insights into its genome evolution.</title>
        <authorList>
            <person name="Li X."/>
        </authorList>
    </citation>
    <scope>NUCLEOTIDE SEQUENCE [LARGE SCALE GENOMIC DNA]</scope>
    <source>
        <strain evidence="5">CL2024</strain>
        <tissue evidence="5">Fresh tender leaves</tissue>
    </source>
</reference>
<evidence type="ECO:0008006" key="7">
    <source>
        <dbReference type="Google" id="ProtNLM"/>
    </source>
</evidence>
<feature type="transmembrane region" description="Helical" evidence="2">
    <location>
        <begin position="33"/>
        <end position="50"/>
    </location>
</feature>
<dbReference type="Gene3D" id="3.40.50.300">
    <property type="entry name" value="P-loop containing nucleotide triphosphate hydrolases"/>
    <property type="match status" value="1"/>
</dbReference>
<keyword evidence="6" id="KW-1185">Reference proteome</keyword>
<proteinExistence type="inferred from homology"/>
<dbReference type="AlphaFoldDB" id="A0ABD3IQV5"/>
<comment type="similarity">
    <text evidence="1">Belongs to the ABC transporter superfamily. ABCA family. CPR flippase (TC 3.A.1.211) subfamily.</text>
</comment>
<organism evidence="5 6">
    <name type="scientific">Eucalyptus globulus</name>
    <name type="common">Tasmanian blue gum</name>
    <dbReference type="NCBI Taxonomy" id="34317"/>
    <lineage>
        <taxon>Eukaryota</taxon>
        <taxon>Viridiplantae</taxon>
        <taxon>Streptophyta</taxon>
        <taxon>Embryophyta</taxon>
        <taxon>Tracheophyta</taxon>
        <taxon>Spermatophyta</taxon>
        <taxon>Magnoliopsida</taxon>
        <taxon>eudicotyledons</taxon>
        <taxon>Gunneridae</taxon>
        <taxon>Pentapetalae</taxon>
        <taxon>rosids</taxon>
        <taxon>malvids</taxon>
        <taxon>Myrtales</taxon>
        <taxon>Myrtaceae</taxon>
        <taxon>Myrtoideae</taxon>
        <taxon>Eucalypteae</taxon>
        <taxon>Eucalyptus</taxon>
    </lineage>
</organism>
<evidence type="ECO:0000259" key="3">
    <source>
        <dbReference type="Pfam" id="PF00005"/>
    </source>
</evidence>
<keyword evidence="2" id="KW-1133">Transmembrane helix</keyword>
<dbReference type="InterPro" id="IPR003439">
    <property type="entry name" value="ABC_transporter-like_ATP-bd"/>
</dbReference>
<dbReference type="EMBL" id="JBJKBG010000011">
    <property type="protein sequence ID" value="KAL3716500.1"/>
    <property type="molecule type" value="Genomic_DNA"/>
</dbReference>
<feature type="transmembrane region" description="Helical" evidence="2">
    <location>
        <begin position="263"/>
        <end position="286"/>
    </location>
</feature>
<dbReference type="InterPro" id="IPR027417">
    <property type="entry name" value="P-loop_NTPase"/>
</dbReference>
<feature type="transmembrane region" description="Helical" evidence="2">
    <location>
        <begin position="225"/>
        <end position="251"/>
    </location>
</feature>
<dbReference type="SUPFAM" id="SSF52540">
    <property type="entry name" value="P-loop containing nucleoside triphosphate hydrolases"/>
    <property type="match status" value="1"/>
</dbReference>
<keyword evidence="2" id="KW-0472">Membrane</keyword>
<evidence type="ECO:0000259" key="4">
    <source>
        <dbReference type="Pfam" id="PF25158"/>
    </source>
</evidence>
<feature type="domain" description="ABC transporter" evidence="3">
    <location>
        <begin position="501"/>
        <end position="604"/>
    </location>
</feature>
<dbReference type="Pfam" id="PF25158">
    <property type="entry name" value="ABCA11_C"/>
    <property type="match status" value="1"/>
</dbReference>
<accession>A0ABD3IQV5</accession>
<name>A0ABD3IQV5_EUCGL</name>
<dbReference type="InterPro" id="IPR026082">
    <property type="entry name" value="ABCA"/>
</dbReference>
<evidence type="ECO:0000313" key="5">
    <source>
        <dbReference type="EMBL" id="KAL3716500.1"/>
    </source>
</evidence>
<evidence type="ECO:0000256" key="1">
    <source>
        <dbReference type="ARBA" id="ARBA00008526"/>
    </source>
</evidence>
<dbReference type="Pfam" id="PF00005">
    <property type="entry name" value="ABC_tran"/>
    <property type="match status" value="1"/>
</dbReference>
<dbReference type="InterPro" id="IPR056788">
    <property type="entry name" value="ABCA2/9/11_C"/>
</dbReference>
<evidence type="ECO:0000256" key="2">
    <source>
        <dbReference type="SAM" id="Phobius"/>
    </source>
</evidence>
<dbReference type="PANTHER" id="PTHR19229">
    <property type="entry name" value="ATP-BINDING CASSETTE TRANSPORTER SUBFAMILY A ABCA"/>
    <property type="match status" value="1"/>
</dbReference>